<keyword evidence="1" id="KW-1133">Transmembrane helix</keyword>
<proteinExistence type="predicted"/>
<organism evidence="2 3">
    <name type="scientific">Trapa incisa</name>
    <dbReference type="NCBI Taxonomy" id="236973"/>
    <lineage>
        <taxon>Eukaryota</taxon>
        <taxon>Viridiplantae</taxon>
        <taxon>Streptophyta</taxon>
        <taxon>Embryophyta</taxon>
        <taxon>Tracheophyta</taxon>
        <taxon>Spermatophyta</taxon>
        <taxon>Magnoliopsida</taxon>
        <taxon>eudicotyledons</taxon>
        <taxon>Gunneridae</taxon>
        <taxon>Pentapetalae</taxon>
        <taxon>rosids</taxon>
        <taxon>malvids</taxon>
        <taxon>Myrtales</taxon>
        <taxon>Lythraceae</taxon>
        <taxon>Trapa</taxon>
    </lineage>
</organism>
<evidence type="ECO:0000256" key="1">
    <source>
        <dbReference type="SAM" id="Phobius"/>
    </source>
</evidence>
<dbReference type="Proteomes" id="UP001345219">
    <property type="component" value="Chromosome 2"/>
</dbReference>
<feature type="transmembrane region" description="Helical" evidence="1">
    <location>
        <begin position="151"/>
        <end position="171"/>
    </location>
</feature>
<gene>
    <name evidence="2" type="ORF">SAY87_002405</name>
</gene>
<dbReference type="EMBL" id="JAXIOK010000015">
    <property type="protein sequence ID" value="KAK4754301.1"/>
    <property type="molecule type" value="Genomic_DNA"/>
</dbReference>
<dbReference type="PANTHER" id="PTHR35469:SF5">
    <property type="entry name" value="TRANSMEMBRANE PROTEIN"/>
    <property type="match status" value="1"/>
</dbReference>
<protein>
    <submittedName>
        <fullName evidence="2">Uncharacterized protein</fullName>
    </submittedName>
</protein>
<evidence type="ECO:0000313" key="2">
    <source>
        <dbReference type="EMBL" id="KAK4754301.1"/>
    </source>
</evidence>
<accession>A0AAN7JUP4</accession>
<keyword evidence="3" id="KW-1185">Reference proteome</keyword>
<feature type="transmembrane region" description="Helical" evidence="1">
    <location>
        <begin position="120"/>
        <end position="139"/>
    </location>
</feature>
<name>A0AAN7JUP4_9MYRT</name>
<sequence>MATANNFREERRRRIMERGSDRIALITGHGGQNIPSSQPLVEDCACDRLSSQPNNQIQNTHDQIKATSDDESEEILETDRKCEIQPLPAAFPPPCQQKPDLFSSKRLNSCILESERTRGCCAFIVAVLVVLSYVSYPLFGSHVVKSGSVVASRPLYILLLADVTIVFARLLSMPRNFEETAEERKVTREENQNWVEAVKVLERGLVAYQTVRAIFIDCSIYMVVVICGLSQL</sequence>
<comment type="caution">
    <text evidence="2">The sequence shown here is derived from an EMBL/GenBank/DDBJ whole genome shotgun (WGS) entry which is preliminary data.</text>
</comment>
<dbReference type="PANTHER" id="PTHR35469">
    <property type="entry name" value="TRANSMEMBRANE PROTEIN"/>
    <property type="match status" value="1"/>
</dbReference>
<dbReference type="AlphaFoldDB" id="A0AAN7JUP4"/>
<reference evidence="2 3" key="1">
    <citation type="journal article" date="2023" name="Hortic Res">
        <title>Pangenome of water caltrop reveals structural variations and asymmetric subgenome divergence after allopolyploidization.</title>
        <authorList>
            <person name="Zhang X."/>
            <person name="Chen Y."/>
            <person name="Wang L."/>
            <person name="Yuan Y."/>
            <person name="Fang M."/>
            <person name="Shi L."/>
            <person name="Lu R."/>
            <person name="Comes H.P."/>
            <person name="Ma Y."/>
            <person name="Chen Y."/>
            <person name="Huang G."/>
            <person name="Zhou Y."/>
            <person name="Zheng Z."/>
            <person name="Qiu Y."/>
        </authorList>
    </citation>
    <scope>NUCLEOTIDE SEQUENCE [LARGE SCALE GENOMIC DNA]</scope>
    <source>
        <tissue evidence="2">Roots</tissue>
    </source>
</reference>
<evidence type="ECO:0000313" key="3">
    <source>
        <dbReference type="Proteomes" id="UP001345219"/>
    </source>
</evidence>
<keyword evidence="1" id="KW-0812">Transmembrane</keyword>
<keyword evidence="1" id="KW-0472">Membrane</keyword>